<feature type="transmembrane region" description="Helical" evidence="7">
    <location>
        <begin position="90"/>
        <end position="111"/>
    </location>
</feature>
<dbReference type="EMBL" id="QOIL01000017">
    <property type="protein sequence ID" value="RCG27052.1"/>
    <property type="molecule type" value="Genomic_DNA"/>
</dbReference>
<comment type="subcellular location">
    <subcellularLocation>
        <location evidence="1 7">Cell membrane</location>
        <topology evidence="1 7">Multi-pass membrane protein</topology>
    </subcellularLocation>
</comment>
<evidence type="ECO:0000256" key="7">
    <source>
        <dbReference type="RuleBase" id="RU363032"/>
    </source>
</evidence>
<dbReference type="AlphaFoldDB" id="A0A367FB09"/>
<name>A0A367FB09_9ACTN</name>
<evidence type="ECO:0000259" key="8">
    <source>
        <dbReference type="PROSITE" id="PS50928"/>
    </source>
</evidence>
<evidence type="ECO:0000256" key="5">
    <source>
        <dbReference type="ARBA" id="ARBA00022989"/>
    </source>
</evidence>
<evidence type="ECO:0000256" key="2">
    <source>
        <dbReference type="ARBA" id="ARBA00022448"/>
    </source>
</evidence>
<evidence type="ECO:0000313" key="10">
    <source>
        <dbReference type="Proteomes" id="UP000253094"/>
    </source>
</evidence>
<evidence type="ECO:0000256" key="3">
    <source>
        <dbReference type="ARBA" id="ARBA00022475"/>
    </source>
</evidence>
<dbReference type="PANTHER" id="PTHR43744:SF12">
    <property type="entry name" value="ABC TRANSPORTER PERMEASE PROTEIN MG189-RELATED"/>
    <property type="match status" value="1"/>
</dbReference>
<proteinExistence type="inferred from homology"/>
<dbReference type="Gene3D" id="1.10.3720.10">
    <property type="entry name" value="MetI-like"/>
    <property type="match status" value="1"/>
</dbReference>
<keyword evidence="2 7" id="KW-0813">Transport</keyword>
<evidence type="ECO:0000256" key="6">
    <source>
        <dbReference type="ARBA" id="ARBA00023136"/>
    </source>
</evidence>
<dbReference type="PANTHER" id="PTHR43744">
    <property type="entry name" value="ABC TRANSPORTER PERMEASE PROTEIN MG189-RELATED-RELATED"/>
    <property type="match status" value="1"/>
</dbReference>
<dbReference type="Proteomes" id="UP000253094">
    <property type="component" value="Unassembled WGS sequence"/>
</dbReference>
<feature type="domain" description="ABC transmembrane type-1" evidence="8">
    <location>
        <begin position="86"/>
        <end position="275"/>
    </location>
</feature>
<reference evidence="9 10" key="1">
    <citation type="submission" date="2018-06" db="EMBL/GenBank/DDBJ databases">
        <title>Sphaerisporangium craniellae sp. nov., isolated from a marine sponge in the South China Sea.</title>
        <authorList>
            <person name="Li L."/>
        </authorList>
    </citation>
    <scope>NUCLEOTIDE SEQUENCE [LARGE SCALE GENOMIC DNA]</scope>
    <source>
        <strain evidence="9 10">CCTCC AA 208026</strain>
    </source>
</reference>
<accession>A0A367FB09</accession>
<feature type="transmembrane region" description="Helical" evidence="7">
    <location>
        <begin position="123"/>
        <end position="142"/>
    </location>
</feature>
<dbReference type="OrthoDB" id="5138956at2"/>
<keyword evidence="6 7" id="KW-0472">Membrane</keyword>
<comment type="caution">
    <text evidence="9">The sequence shown here is derived from an EMBL/GenBank/DDBJ whole genome shotgun (WGS) entry which is preliminary data.</text>
</comment>
<sequence length="289" mass="31332">MATTKRTRRDERSATVRNAGRLRAAGLYAALAIGLVFVAGPFVWTLLGSFKSDAEIRQEPPTFLPLRWITGNYAALFERMDVVTVTLNSAVVAVIVVASNLLFCSMVAYALTKLPFAAGRAVFGLVLLQMMVPAIVLLIPQFVTVASLGLADTYAGIVLPGLVTPLGVFLMRQFMADIPDELVHAARVDGSGEFRIFFRIVLPLCKPVLATLGLITFMGSWNAFVWPAVVAQRKEMYTLPVALASLSGRETVHYGLLLAGVIVVITPVLLLFVFLQRYFVQGVATAGLK</sequence>
<dbReference type="InterPro" id="IPR035906">
    <property type="entry name" value="MetI-like_sf"/>
</dbReference>
<dbReference type="PROSITE" id="PS50928">
    <property type="entry name" value="ABC_TM1"/>
    <property type="match status" value="1"/>
</dbReference>
<feature type="transmembrane region" description="Helical" evidence="7">
    <location>
        <begin position="21"/>
        <end position="44"/>
    </location>
</feature>
<evidence type="ECO:0000313" key="9">
    <source>
        <dbReference type="EMBL" id="RCG27052.1"/>
    </source>
</evidence>
<dbReference type="GO" id="GO:0005886">
    <property type="term" value="C:plasma membrane"/>
    <property type="evidence" value="ECO:0007669"/>
    <property type="project" value="UniProtKB-SubCell"/>
</dbReference>
<dbReference type="Pfam" id="PF00528">
    <property type="entry name" value="BPD_transp_1"/>
    <property type="match status" value="1"/>
</dbReference>
<dbReference type="CDD" id="cd06261">
    <property type="entry name" value="TM_PBP2"/>
    <property type="match status" value="1"/>
</dbReference>
<protein>
    <submittedName>
        <fullName evidence="9">Carbohydrate ABC transporter permease</fullName>
    </submittedName>
</protein>
<comment type="similarity">
    <text evidence="7">Belongs to the binding-protein-dependent transport system permease family.</text>
</comment>
<dbReference type="GO" id="GO:0055085">
    <property type="term" value="P:transmembrane transport"/>
    <property type="evidence" value="ECO:0007669"/>
    <property type="project" value="InterPro"/>
</dbReference>
<keyword evidence="3" id="KW-1003">Cell membrane</keyword>
<gene>
    <name evidence="9" type="ORF">DQ384_27700</name>
</gene>
<evidence type="ECO:0000256" key="4">
    <source>
        <dbReference type="ARBA" id="ARBA00022692"/>
    </source>
</evidence>
<organism evidence="9 10">
    <name type="scientific">Sphaerisporangium album</name>
    <dbReference type="NCBI Taxonomy" id="509200"/>
    <lineage>
        <taxon>Bacteria</taxon>
        <taxon>Bacillati</taxon>
        <taxon>Actinomycetota</taxon>
        <taxon>Actinomycetes</taxon>
        <taxon>Streptosporangiales</taxon>
        <taxon>Streptosporangiaceae</taxon>
        <taxon>Sphaerisporangium</taxon>
    </lineage>
</organism>
<keyword evidence="10" id="KW-1185">Reference proteome</keyword>
<evidence type="ECO:0000256" key="1">
    <source>
        <dbReference type="ARBA" id="ARBA00004651"/>
    </source>
</evidence>
<feature type="transmembrane region" description="Helical" evidence="7">
    <location>
        <begin position="254"/>
        <end position="275"/>
    </location>
</feature>
<feature type="transmembrane region" description="Helical" evidence="7">
    <location>
        <begin position="154"/>
        <end position="175"/>
    </location>
</feature>
<dbReference type="InterPro" id="IPR000515">
    <property type="entry name" value="MetI-like"/>
</dbReference>
<keyword evidence="5 7" id="KW-1133">Transmembrane helix</keyword>
<keyword evidence="4 7" id="KW-0812">Transmembrane</keyword>
<dbReference type="SUPFAM" id="SSF161098">
    <property type="entry name" value="MetI-like"/>
    <property type="match status" value="1"/>
</dbReference>